<evidence type="ECO:0000256" key="1">
    <source>
        <dbReference type="SAM" id="MobiDB-lite"/>
    </source>
</evidence>
<dbReference type="InterPro" id="IPR050471">
    <property type="entry name" value="AB_hydrolase"/>
</dbReference>
<sequence>MVGSGLPPCAGAKPPSRSERPAGRATLLPMVMSIERPKLEGNVAVGANRQLGFAEFGDPLGRAMFWLHGTPGARRQIPVEARAYAAHHGIRLIGIDRPGIGSSTPHTYANVLAFADDLRTIADVLGIGQMAVIGLSGGGPYTLACAAAMPDRVVVAGVLGGVAPTVGEEGIGGGLMGFGSKVAPALPLIGLPLRLAAVGMVRAIRPIAPVALYAYGRISPPGDRRLLERPEFGAMFLDDLLNGSRKQLAAPFADVAVFAKDWGFRLDEVKVPVRWWHGDKDHIVPFAHGEHVVGRLPDAELTALAGESHLGGLGVAEEIMGSLMELWDAVDEKR</sequence>
<feature type="domain" description="AB hydrolase-1" evidence="2">
    <location>
        <begin position="67"/>
        <end position="153"/>
    </location>
</feature>
<reference evidence="3 4" key="1">
    <citation type="journal article" date="2019" name="Emerg. Microbes Infect.">
        <title>Comprehensive subspecies identification of 175 nontuberculous mycobacteria species based on 7547 genomic profiles.</title>
        <authorList>
            <person name="Matsumoto Y."/>
            <person name="Kinjo T."/>
            <person name="Motooka D."/>
            <person name="Nabeya D."/>
            <person name="Jung N."/>
            <person name="Uechi K."/>
            <person name="Horii T."/>
            <person name="Iida T."/>
            <person name="Fujita J."/>
            <person name="Nakamura S."/>
        </authorList>
    </citation>
    <scope>NUCLEOTIDE SEQUENCE [LARGE SCALE GENOMIC DNA]</scope>
    <source>
        <strain evidence="3 4">JCM 17899</strain>
    </source>
</reference>
<feature type="region of interest" description="Disordered" evidence="1">
    <location>
        <begin position="1"/>
        <end position="22"/>
    </location>
</feature>
<keyword evidence="3" id="KW-0378">Hydrolase</keyword>
<dbReference type="PANTHER" id="PTHR43433">
    <property type="entry name" value="HYDROLASE, ALPHA/BETA FOLD FAMILY PROTEIN"/>
    <property type="match status" value="1"/>
</dbReference>
<gene>
    <name evidence="3" type="ORF">MSEDJ_43100</name>
</gene>
<dbReference type="SUPFAM" id="SSF53474">
    <property type="entry name" value="alpha/beta-Hydrolases"/>
    <property type="match status" value="1"/>
</dbReference>
<organism evidence="3 4">
    <name type="scientific">Mycolicibacterium sediminis</name>
    <dbReference type="NCBI Taxonomy" id="1286180"/>
    <lineage>
        <taxon>Bacteria</taxon>
        <taxon>Bacillati</taxon>
        <taxon>Actinomycetota</taxon>
        <taxon>Actinomycetes</taxon>
        <taxon>Mycobacteriales</taxon>
        <taxon>Mycobacteriaceae</taxon>
        <taxon>Mycolicibacterium</taxon>
    </lineage>
</organism>
<accession>A0A7I7QV74</accession>
<evidence type="ECO:0000259" key="2">
    <source>
        <dbReference type="Pfam" id="PF00561"/>
    </source>
</evidence>
<dbReference type="Proteomes" id="UP000467193">
    <property type="component" value="Chromosome"/>
</dbReference>
<dbReference type="GO" id="GO:0016787">
    <property type="term" value="F:hydrolase activity"/>
    <property type="evidence" value="ECO:0007669"/>
    <property type="project" value="UniProtKB-KW"/>
</dbReference>
<evidence type="ECO:0000313" key="4">
    <source>
        <dbReference type="Proteomes" id="UP000467193"/>
    </source>
</evidence>
<dbReference type="Pfam" id="PF00561">
    <property type="entry name" value="Abhydrolase_1"/>
    <property type="match status" value="1"/>
</dbReference>
<name>A0A7I7QV74_9MYCO</name>
<dbReference type="InterPro" id="IPR029058">
    <property type="entry name" value="AB_hydrolase_fold"/>
</dbReference>
<dbReference type="AlphaFoldDB" id="A0A7I7QV74"/>
<protein>
    <submittedName>
        <fullName evidence="3">Alpha/beta hydrolase</fullName>
    </submittedName>
</protein>
<dbReference type="EMBL" id="AP022588">
    <property type="protein sequence ID" value="BBY30214.1"/>
    <property type="molecule type" value="Genomic_DNA"/>
</dbReference>
<evidence type="ECO:0000313" key="3">
    <source>
        <dbReference type="EMBL" id="BBY30214.1"/>
    </source>
</evidence>
<dbReference type="PANTHER" id="PTHR43433:SF10">
    <property type="entry name" value="AB HYDROLASE-1 DOMAIN-CONTAINING PROTEIN"/>
    <property type="match status" value="1"/>
</dbReference>
<dbReference type="InterPro" id="IPR000073">
    <property type="entry name" value="AB_hydrolase_1"/>
</dbReference>
<dbReference type="Gene3D" id="3.40.50.1820">
    <property type="entry name" value="alpha/beta hydrolase"/>
    <property type="match status" value="1"/>
</dbReference>
<dbReference type="KEGG" id="msei:MSEDJ_43100"/>
<keyword evidence="4" id="KW-1185">Reference proteome</keyword>
<proteinExistence type="predicted"/>